<dbReference type="PANTHER" id="PTHR43065:SF46">
    <property type="entry name" value="C4-DICARBOXYLATE TRANSPORT SENSOR PROTEIN DCTB"/>
    <property type="match status" value="1"/>
</dbReference>
<dbReference type="SMART" id="SM00387">
    <property type="entry name" value="HATPase_c"/>
    <property type="match status" value="1"/>
</dbReference>
<keyword evidence="13 14" id="KW-0472">Membrane</keyword>
<dbReference type="SUPFAM" id="SSF55785">
    <property type="entry name" value="PYP-like sensor domain (PAS domain)"/>
    <property type="match status" value="2"/>
</dbReference>
<evidence type="ECO:0000256" key="3">
    <source>
        <dbReference type="ARBA" id="ARBA00012438"/>
    </source>
</evidence>
<feature type="transmembrane region" description="Helical" evidence="14">
    <location>
        <begin position="134"/>
        <end position="156"/>
    </location>
</feature>
<feature type="transmembrane region" description="Helical" evidence="14">
    <location>
        <begin position="69"/>
        <end position="95"/>
    </location>
</feature>
<dbReference type="InterPro" id="IPR000700">
    <property type="entry name" value="PAS-assoc_C"/>
</dbReference>
<dbReference type="PROSITE" id="PS50109">
    <property type="entry name" value="HIS_KIN"/>
    <property type="match status" value="1"/>
</dbReference>
<dbReference type="SUPFAM" id="SSF47384">
    <property type="entry name" value="Homodimeric domain of signal transducing histidine kinase"/>
    <property type="match status" value="1"/>
</dbReference>
<dbReference type="SUPFAM" id="SSF55874">
    <property type="entry name" value="ATPase domain of HSP90 chaperone/DNA topoisomerase II/histidine kinase"/>
    <property type="match status" value="1"/>
</dbReference>
<dbReference type="Proteomes" id="UP000192738">
    <property type="component" value="Unassembled WGS sequence"/>
</dbReference>
<dbReference type="Pfam" id="PF13426">
    <property type="entry name" value="PAS_9"/>
    <property type="match status" value="1"/>
</dbReference>
<dbReference type="Pfam" id="PF00512">
    <property type="entry name" value="HisKA"/>
    <property type="match status" value="1"/>
</dbReference>
<dbReference type="InterPro" id="IPR004358">
    <property type="entry name" value="Sig_transdc_His_kin-like_C"/>
</dbReference>
<comment type="subcellular location">
    <subcellularLocation>
        <location evidence="2">Cell membrane</location>
        <topology evidence="2">Multi-pass membrane protein</topology>
    </subcellularLocation>
</comment>
<evidence type="ECO:0000256" key="6">
    <source>
        <dbReference type="ARBA" id="ARBA00022679"/>
    </source>
</evidence>
<dbReference type="Gene3D" id="1.10.287.130">
    <property type="match status" value="1"/>
</dbReference>
<evidence type="ECO:0000313" key="19">
    <source>
        <dbReference type="Proteomes" id="UP000192738"/>
    </source>
</evidence>
<dbReference type="STRING" id="112901.SAMN04488500_11867"/>
<evidence type="ECO:0000256" key="11">
    <source>
        <dbReference type="ARBA" id="ARBA00022989"/>
    </source>
</evidence>
<dbReference type="InterPro" id="IPR011620">
    <property type="entry name" value="Sig_transdc_His_kinase_LytS_TM"/>
</dbReference>
<dbReference type="Pfam" id="PF07694">
    <property type="entry name" value="5TM-5TMR_LYT"/>
    <property type="match status" value="1"/>
</dbReference>
<evidence type="ECO:0000256" key="7">
    <source>
        <dbReference type="ARBA" id="ARBA00022692"/>
    </source>
</evidence>
<proteinExistence type="predicted"/>
<dbReference type="CDD" id="cd00130">
    <property type="entry name" value="PAS"/>
    <property type="match status" value="1"/>
</dbReference>
<dbReference type="NCBIfam" id="TIGR00229">
    <property type="entry name" value="sensory_box"/>
    <property type="match status" value="1"/>
</dbReference>
<keyword evidence="6" id="KW-0808">Transferase</keyword>
<evidence type="ECO:0000256" key="9">
    <source>
        <dbReference type="ARBA" id="ARBA00022777"/>
    </source>
</evidence>
<dbReference type="InterPro" id="IPR036890">
    <property type="entry name" value="HATPase_C_sf"/>
</dbReference>
<evidence type="ECO:0000256" key="12">
    <source>
        <dbReference type="ARBA" id="ARBA00023012"/>
    </source>
</evidence>
<gene>
    <name evidence="18" type="ORF">SAMN04488500_11867</name>
</gene>
<sequence>MNFWEQTVLFASNTFTTLALSALGSCLILTLPRSYTSIVWGVIFGICSVLVMREGIFITSGSIVDFRHIILTLSGYIGGPLTAIITASIGALFRWHLGGCGVLGGIICLYVFAAFGYLLRLYKPKISHYTQLHLLKLGVLMALIYLVILTGAALYYTGSIRVVQTALLPLLIFTPLGVWACFNFYRLIYDKFSRAELVECLLNSSPFAIVVFDANRKPVLASDSFTKDSLLLTKLLESPEEDRALHRAFIHHEHSSSILRIPHSGDELIYSLSLAPLKLPQGQTGTVAIVSDITDLFRAKQALLSSECTFNKIFNSSPMPLSLYSLTAGRFIHINESFINHSGYSRQEIINQPGVEHALWRYPRERERLIRLVYREKSVRDFEFEYITKTGDIRVSQIYAELVEYDDQPCLLASVYDVTERRQLELQLSRLDRLNLVGQMAASIGHEVRNPMTTVRGFLQLLAKKPALASYNEYFKIMTDELDRANDIITEFLSLANNKLIHLKSTCINDIINTMLPLMKADAAAGNKDIIADLSNIPDLALDEKEIRQLLLNLVRNALEASPAGGVVYIRSFYDATNVSVVLSVTDEGSGIAPEVLKQLGTPFLTTKETGTGLGLPVCYSIADRHQAGIDVTTGARGTTFFVRFKISPAISPAS</sequence>
<dbReference type="InterPro" id="IPR036097">
    <property type="entry name" value="HisK_dim/P_sf"/>
</dbReference>
<dbReference type="GO" id="GO:0005886">
    <property type="term" value="C:plasma membrane"/>
    <property type="evidence" value="ECO:0007669"/>
    <property type="project" value="UniProtKB-SubCell"/>
</dbReference>
<dbReference type="OrthoDB" id="1671731at2"/>
<evidence type="ECO:0000256" key="14">
    <source>
        <dbReference type="SAM" id="Phobius"/>
    </source>
</evidence>
<feature type="transmembrane region" description="Helical" evidence="14">
    <location>
        <begin position="162"/>
        <end position="185"/>
    </location>
</feature>
<feature type="transmembrane region" description="Helical" evidence="14">
    <location>
        <begin position="101"/>
        <end position="122"/>
    </location>
</feature>
<keyword evidence="8" id="KW-0547">Nucleotide-binding</keyword>
<dbReference type="PROSITE" id="PS50113">
    <property type="entry name" value="PAC"/>
    <property type="match status" value="1"/>
</dbReference>
<feature type="domain" description="PAS" evidence="16">
    <location>
        <begin position="306"/>
        <end position="352"/>
    </location>
</feature>
<dbReference type="RefSeq" id="WP_084577333.1">
    <property type="nucleotide sequence ID" value="NZ_CP155572.1"/>
</dbReference>
<organism evidence="18 19">
    <name type="scientific">Sporomusa malonica</name>
    <dbReference type="NCBI Taxonomy" id="112901"/>
    <lineage>
        <taxon>Bacteria</taxon>
        <taxon>Bacillati</taxon>
        <taxon>Bacillota</taxon>
        <taxon>Negativicutes</taxon>
        <taxon>Selenomonadales</taxon>
        <taxon>Sporomusaceae</taxon>
        <taxon>Sporomusa</taxon>
    </lineage>
</organism>
<evidence type="ECO:0000256" key="2">
    <source>
        <dbReference type="ARBA" id="ARBA00004651"/>
    </source>
</evidence>
<feature type="domain" description="Histidine kinase" evidence="15">
    <location>
        <begin position="443"/>
        <end position="649"/>
    </location>
</feature>
<feature type="transmembrane region" description="Helical" evidence="14">
    <location>
        <begin position="37"/>
        <end position="57"/>
    </location>
</feature>
<evidence type="ECO:0000256" key="10">
    <source>
        <dbReference type="ARBA" id="ARBA00022840"/>
    </source>
</evidence>
<dbReference type="GO" id="GO:0005524">
    <property type="term" value="F:ATP binding"/>
    <property type="evidence" value="ECO:0007669"/>
    <property type="project" value="UniProtKB-KW"/>
</dbReference>
<reference evidence="18 19" key="1">
    <citation type="submission" date="2017-04" db="EMBL/GenBank/DDBJ databases">
        <authorList>
            <person name="Afonso C.L."/>
            <person name="Miller P.J."/>
            <person name="Scott M.A."/>
            <person name="Spackman E."/>
            <person name="Goraichik I."/>
            <person name="Dimitrov K.M."/>
            <person name="Suarez D.L."/>
            <person name="Swayne D.E."/>
        </authorList>
    </citation>
    <scope>NUCLEOTIDE SEQUENCE [LARGE SCALE GENOMIC DNA]</scope>
    <source>
        <strain evidence="18 19">DSM 5090</strain>
    </source>
</reference>
<keyword evidence="19" id="KW-1185">Reference proteome</keyword>
<keyword evidence="7 14" id="KW-0812">Transmembrane</keyword>
<dbReference type="SMART" id="SM00388">
    <property type="entry name" value="HisKA"/>
    <property type="match status" value="1"/>
</dbReference>
<dbReference type="PANTHER" id="PTHR43065">
    <property type="entry name" value="SENSOR HISTIDINE KINASE"/>
    <property type="match status" value="1"/>
</dbReference>
<dbReference type="InterPro" id="IPR003661">
    <property type="entry name" value="HisK_dim/P_dom"/>
</dbReference>
<evidence type="ECO:0000256" key="1">
    <source>
        <dbReference type="ARBA" id="ARBA00000085"/>
    </source>
</evidence>
<dbReference type="InterPro" id="IPR000014">
    <property type="entry name" value="PAS"/>
</dbReference>
<feature type="domain" description="PAC" evidence="17">
    <location>
        <begin position="380"/>
        <end position="430"/>
    </location>
</feature>
<dbReference type="Pfam" id="PF02518">
    <property type="entry name" value="HATPase_c"/>
    <property type="match status" value="1"/>
</dbReference>
<keyword evidence="10" id="KW-0067">ATP-binding</keyword>
<name>A0A1W2DVJ6_9FIRM</name>
<dbReference type="GO" id="GO:0000155">
    <property type="term" value="F:phosphorelay sensor kinase activity"/>
    <property type="evidence" value="ECO:0007669"/>
    <property type="project" value="InterPro"/>
</dbReference>
<evidence type="ECO:0000256" key="4">
    <source>
        <dbReference type="ARBA" id="ARBA00022475"/>
    </source>
</evidence>
<keyword evidence="9" id="KW-0418">Kinase</keyword>
<evidence type="ECO:0000259" key="17">
    <source>
        <dbReference type="PROSITE" id="PS50113"/>
    </source>
</evidence>
<keyword evidence="5" id="KW-0597">Phosphoprotein</keyword>
<dbReference type="InterPro" id="IPR005467">
    <property type="entry name" value="His_kinase_dom"/>
</dbReference>
<dbReference type="InterPro" id="IPR003594">
    <property type="entry name" value="HATPase_dom"/>
</dbReference>
<evidence type="ECO:0000259" key="15">
    <source>
        <dbReference type="PROSITE" id="PS50109"/>
    </source>
</evidence>
<feature type="transmembrane region" description="Helical" evidence="14">
    <location>
        <begin position="7"/>
        <end position="31"/>
    </location>
</feature>
<dbReference type="EC" id="2.7.13.3" evidence="3"/>
<dbReference type="PROSITE" id="PS50112">
    <property type="entry name" value="PAS"/>
    <property type="match status" value="1"/>
</dbReference>
<dbReference type="InterPro" id="IPR035965">
    <property type="entry name" value="PAS-like_dom_sf"/>
</dbReference>
<evidence type="ECO:0000256" key="13">
    <source>
        <dbReference type="ARBA" id="ARBA00023136"/>
    </source>
</evidence>
<evidence type="ECO:0000259" key="16">
    <source>
        <dbReference type="PROSITE" id="PS50112"/>
    </source>
</evidence>
<dbReference type="Gene3D" id="3.30.565.10">
    <property type="entry name" value="Histidine kinase-like ATPase, C-terminal domain"/>
    <property type="match status" value="1"/>
</dbReference>
<dbReference type="PRINTS" id="PR00344">
    <property type="entry name" value="BCTRLSENSOR"/>
</dbReference>
<keyword evidence="4" id="KW-1003">Cell membrane</keyword>
<evidence type="ECO:0000313" key="18">
    <source>
        <dbReference type="EMBL" id="SMD01122.1"/>
    </source>
</evidence>
<keyword evidence="11 14" id="KW-1133">Transmembrane helix</keyword>
<protein>
    <recommendedName>
        <fullName evidence="3">histidine kinase</fullName>
        <ecNumber evidence="3">2.7.13.3</ecNumber>
    </recommendedName>
</protein>
<keyword evidence="12" id="KW-0902">Two-component regulatory system</keyword>
<evidence type="ECO:0000256" key="5">
    <source>
        <dbReference type="ARBA" id="ARBA00022553"/>
    </source>
</evidence>
<dbReference type="Gene3D" id="3.30.450.20">
    <property type="entry name" value="PAS domain"/>
    <property type="match status" value="2"/>
</dbReference>
<comment type="catalytic activity">
    <reaction evidence="1">
        <text>ATP + protein L-histidine = ADP + protein N-phospho-L-histidine.</text>
        <dbReference type="EC" id="2.7.13.3"/>
    </reaction>
</comment>
<dbReference type="AlphaFoldDB" id="A0A1W2DVJ6"/>
<dbReference type="CDD" id="cd00082">
    <property type="entry name" value="HisKA"/>
    <property type="match status" value="1"/>
</dbReference>
<accession>A0A1W2DVJ6</accession>
<dbReference type="GO" id="GO:0071555">
    <property type="term" value="P:cell wall organization"/>
    <property type="evidence" value="ECO:0007669"/>
    <property type="project" value="InterPro"/>
</dbReference>
<dbReference type="EMBL" id="FWXI01000018">
    <property type="protein sequence ID" value="SMD01122.1"/>
    <property type="molecule type" value="Genomic_DNA"/>
</dbReference>
<evidence type="ECO:0000256" key="8">
    <source>
        <dbReference type="ARBA" id="ARBA00022741"/>
    </source>
</evidence>